<evidence type="ECO:0000313" key="3">
    <source>
        <dbReference type="EMBL" id="ALL12683.1"/>
    </source>
</evidence>
<dbReference type="CDD" id="cd03051">
    <property type="entry name" value="GST_N_GTT2_like"/>
    <property type="match status" value="1"/>
</dbReference>
<dbReference type="GO" id="GO:0016740">
    <property type="term" value="F:transferase activity"/>
    <property type="evidence" value="ECO:0007669"/>
    <property type="project" value="UniProtKB-KW"/>
</dbReference>
<dbReference type="Gene3D" id="1.20.1050.10">
    <property type="match status" value="1"/>
</dbReference>
<dbReference type="RefSeq" id="WP_062144881.1">
    <property type="nucleotide sequence ID" value="NZ_CP013002.1"/>
</dbReference>
<dbReference type="STRING" id="69395.AQ619_04560"/>
<dbReference type="KEGG" id="chq:AQ619_04560"/>
<keyword evidence="3" id="KW-0808">Transferase</keyword>
<dbReference type="PROSITE" id="PS50405">
    <property type="entry name" value="GST_CTER"/>
    <property type="match status" value="1"/>
</dbReference>
<evidence type="ECO:0000259" key="2">
    <source>
        <dbReference type="PROSITE" id="PS50405"/>
    </source>
</evidence>
<dbReference type="InterPro" id="IPR004046">
    <property type="entry name" value="GST_C"/>
</dbReference>
<dbReference type="PROSITE" id="PS50404">
    <property type="entry name" value="GST_NTER"/>
    <property type="match status" value="1"/>
</dbReference>
<dbReference type="Pfam" id="PF00043">
    <property type="entry name" value="GST_C"/>
    <property type="match status" value="1"/>
</dbReference>
<dbReference type="InterPro" id="IPR010987">
    <property type="entry name" value="Glutathione-S-Trfase_C-like"/>
</dbReference>
<dbReference type="InterPro" id="IPR036249">
    <property type="entry name" value="Thioredoxin-like_sf"/>
</dbReference>
<keyword evidence="4" id="KW-1185">Reference proteome</keyword>
<evidence type="ECO:0000313" key="4">
    <source>
        <dbReference type="Proteomes" id="UP000056905"/>
    </source>
</evidence>
<dbReference type="Gene3D" id="3.40.30.10">
    <property type="entry name" value="Glutaredoxin"/>
    <property type="match status" value="1"/>
</dbReference>
<dbReference type="InterPro" id="IPR036282">
    <property type="entry name" value="Glutathione-S-Trfase_C_sf"/>
</dbReference>
<dbReference type="SUPFAM" id="SSF47616">
    <property type="entry name" value="GST C-terminal domain-like"/>
    <property type="match status" value="1"/>
</dbReference>
<dbReference type="PANTHER" id="PTHR44051">
    <property type="entry name" value="GLUTATHIONE S-TRANSFERASE-RELATED"/>
    <property type="match status" value="1"/>
</dbReference>
<dbReference type="InterPro" id="IPR004045">
    <property type="entry name" value="Glutathione_S-Trfase_N"/>
</dbReference>
<dbReference type="SUPFAM" id="SSF52833">
    <property type="entry name" value="Thioredoxin-like"/>
    <property type="match status" value="1"/>
</dbReference>
<dbReference type="PANTHER" id="PTHR44051:SF8">
    <property type="entry name" value="GLUTATHIONE S-TRANSFERASE GSTA"/>
    <property type="match status" value="1"/>
</dbReference>
<dbReference type="eggNOG" id="COG0625">
    <property type="taxonomic scope" value="Bacteria"/>
</dbReference>
<protein>
    <submittedName>
        <fullName evidence="3">Glutathione S-transferase</fullName>
    </submittedName>
</protein>
<dbReference type="InterPro" id="IPR034345">
    <property type="entry name" value="Gtt2-like_N"/>
</dbReference>
<dbReference type="OrthoDB" id="5293590at2"/>
<dbReference type="SFLD" id="SFLDS00019">
    <property type="entry name" value="Glutathione_Transferase_(cytos"/>
    <property type="match status" value="1"/>
</dbReference>
<sequence length="204" mass="22694">MKLYGEANPAPNPRRVRIFLAEKGIDLPEIRIGMRQGGHKSPEHKARNSLGQVPTLELDDGTMISESVAICRYLEALHPQPPLFGTTALEQAQIDMWVRRIEFQLLIPVGMFWRHAHPLTAALLTQNKDFGESNRETVARAMKWLDRELADGRAFIAGETYSIADIVAQTTLDFASFIGLEVPEGTPHLGAWRERVGSRPSAAA</sequence>
<dbReference type="AlphaFoldDB" id="A0A0P0NX85"/>
<name>A0A0P0NX85_9CAUL</name>
<gene>
    <name evidence="3" type="ORF">AQ619_04560</name>
</gene>
<feature type="domain" description="GST C-terminal" evidence="2">
    <location>
        <begin position="87"/>
        <end position="204"/>
    </location>
</feature>
<reference evidence="3 4" key="1">
    <citation type="submission" date="2015-10" db="EMBL/GenBank/DDBJ databases">
        <title>Conservation of the essential genome among Caulobacter and Brevundimonas species.</title>
        <authorList>
            <person name="Scott D."/>
            <person name="Ely B."/>
        </authorList>
    </citation>
    <scope>NUCLEOTIDE SEQUENCE [LARGE SCALE GENOMIC DNA]</scope>
    <source>
        <strain evidence="3 4">CB4</strain>
    </source>
</reference>
<evidence type="ECO:0000259" key="1">
    <source>
        <dbReference type="PROSITE" id="PS50404"/>
    </source>
</evidence>
<accession>A0A0P0NX85</accession>
<proteinExistence type="predicted"/>
<dbReference type="EMBL" id="CP013002">
    <property type="protein sequence ID" value="ALL12683.1"/>
    <property type="molecule type" value="Genomic_DNA"/>
</dbReference>
<organism evidence="3 4">
    <name type="scientific">Caulobacter henricii</name>
    <dbReference type="NCBI Taxonomy" id="69395"/>
    <lineage>
        <taxon>Bacteria</taxon>
        <taxon>Pseudomonadati</taxon>
        <taxon>Pseudomonadota</taxon>
        <taxon>Alphaproteobacteria</taxon>
        <taxon>Caulobacterales</taxon>
        <taxon>Caulobacteraceae</taxon>
        <taxon>Caulobacter</taxon>
    </lineage>
</organism>
<dbReference type="Pfam" id="PF13409">
    <property type="entry name" value="GST_N_2"/>
    <property type="match status" value="1"/>
</dbReference>
<feature type="domain" description="GST N-terminal" evidence="1">
    <location>
        <begin position="1"/>
        <end position="82"/>
    </location>
</feature>
<dbReference type="SFLD" id="SFLDG00358">
    <property type="entry name" value="Main_(cytGST)"/>
    <property type="match status" value="1"/>
</dbReference>
<dbReference type="InterPro" id="IPR040079">
    <property type="entry name" value="Glutathione_S-Trfase"/>
</dbReference>
<dbReference type="Proteomes" id="UP000056905">
    <property type="component" value="Chromosome"/>
</dbReference>